<keyword evidence="1" id="KW-0812">Transmembrane</keyword>
<proteinExistence type="predicted"/>
<keyword evidence="1" id="KW-1133">Transmembrane helix</keyword>
<feature type="transmembrane region" description="Helical" evidence="1">
    <location>
        <begin position="70"/>
        <end position="93"/>
    </location>
</feature>
<comment type="caution">
    <text evidence="2">The sequence shown here is derived from an EMBL/GenBank/DDBJ whole genome shotgun (WGS) entry which is preliminary data.</text>
</comment>
<dbReference type="AlphaFoldDB" id="A0A1C7NZA9"/>
<gene>
    <name evidence="2" type="ORF">ADU59_17085</name>
</gene>
<accession>A0A1C7NZA9</accession>
<keyword evidence="3" id="KW-1185">Reference proteome</keyword>
<keyword evidence="1" id="KW-0472">Membrane</keyword>
<dbReference type="EMBL" id="LGLV01000010">
    <property type="protein sequence ID" value="OBZ94382.1"/>
    <property type="molecule type" value="Genomic_DNA"/>
</dbReference>
<evidence type="ECO:0000313" key="2">
    <source>
        <dbReference type="EMBL" id="OBZ94382.1"/>
    </source>
</evidence>
<feature type="transmembrane region" description="Helical" evidence="1">
    <location>
        <begin position="6"/>
        <end position="29"/>
    </location>
</feature>
<evidence type="ECO:0000256" key="1">
    <source>
        <dbReference type="SAM" id="Phobius"/>
    </source>
</evidence>
<sequence>MLPITGYALLGMAIVLGLFVPPLFVYAYLAPSLSQFRKRAFSFGDSDGRWVDEAVYGYMTSRLGRLHIRLLLVACFIFTICAVVNIVAIAFAVNG</sequence>
<evidence type="ECO:0000313" key="3">
    <source>
        <dbReference type="Proteomes" id="UP000093111"/>
    </source>
</evidence>
<protein>
    <submittedName>
        <fullName evidence="2">Uncharacterized protein</fullName>
    </submittedName>
</protein>
<organism evidence="2 3">
    <name type="scientific">Pararhizobium polonicum</name>
    <dbReference type="NCBI Taxonomy" id="1612624"/>
    <lineage>
        <taxon>Bacteria</taxon>
        <taxon>Pseudomonadati</taxon>
        <taxon>Pseudomonadota</taxon>
        <taxon>Alphaproteobacteria</taxon>
        <taxon>Hyphomicrobiales</taxon>
        <taxon>Rhizobiaceae</taxon>
        <taxon>Rhizobium/Agrobacterium group</taxon>
        <taxon>Pararhizobium</taxon>
    </lineage>
</organism>
<reference evidence="2 3" key="1">
    <citation type="journal article" date="2016" name="Syst. Appl. Microbiol.">
        <title>Pararhizobium polonicum sp. nov. isolated from tumors on stone fruit rootstocks.</title>
        <authorList>
            <person name="Pulawska J."/>
            <person name="Kuzmanovic N."/>
            <person name="Willems A."/>
            <person name="Pothier J.F."/>
        </authorList>
    </citation>
    <scope>NUCLEOTIDE SEQUENCE [LARGE SCALE GENOMIC DNA]</scope>
    <source>
        <strain evidence="2 3">F5.1</strain>
    </source>
</reference>
<name>A0A1C7NZA9_9HYPH</name>
<dbReference type="Proteomes" id="UP000093111">
    <property type="component" value="Unassembled WGS sequence"/>
</dbReference>